<name>A0A022PVD0_ERYGU</name>
<reference evidence="3 4" key="1">
    <citation type="journal article" date="2013" name="Proc. Natl. Acad. Sci. U.S.A.">
        <title>Fine-scale variation in meiotic recombination in Mimulus inferred from population shotgun sequencing.</title>
        <authorList>
            <person name="Hellsten U."/>
            <person name="Wright K.M."/>
            <person name="Jenkins J."/>
            <person name="Shu S."/>
            <person name="Yuan Y."/>
            <person name="Wessler S.R."/>
            <person name="Schmutz J."/>
            <person name="Willis J.H."/>
            <person name="Rokhsar D.S."/>
        </authorList>
    </citation>
    <scope>NUCLEOTIDE SEQUENCE [LARGE SCALE GENOMIC DNA]</scope>
    <source>
        <strain evidence="4">cv. DUN x IM62</strain>
    </source>
</reference>
<organism evidence="3 4">
    <name type="scientific">Erythranthe guttata</name>
    <name type="common">Yellow monkey flower</name>
    <name type="synonym">Mimulus guttatus</name>
    <dbReference type="NCBI Taxonomy" id="4155"/>
    <lineage>
        <taxon>Eukaryota</taxon>
        <taxon>Viridiplantae</taxon>
        <taxon>Streptophyta</taxon>
        <taxon>Embryophyta</taxon>
        <taxon>Tracheophyta</taxon>
        <taxon>Spermatophyta</taxon>
        <taxon>Magnoliopsida</taxon>
        <taxon>eudicotyledons</taxon>
        <taxon>Gunneridae</taxon>
        <taxon>Pentapetalae</taxon>
        <taxon>asterids</taxon>
        <taxon>lamiids</taxon>
        <taxon>Lamiales</taxon>
        <taxon>Phrymaceae</taxon>
        <taxon>Erythranthe</taxon>
    </lineage>
</organism>
<dbReference type="AlphaFoldDB" id="A0A022PVD0"/>
<dbReference type="Proteomes" id="UP000030748">
    <property type="component" value="Unassembled WGS sequence"/>
</dbReference>
<proteinExistence type="predicted"/>
<dbReference type="PhylomeDB" id="A0A022PVD0"/>
<keyword evidence="4" id="KW-1185">Reference proteome</keyword>
<dbReference type="STRING" id="4155.A0A022PVD0"/>
<dbReference type="EMBL" id="KI632284">
    <property type="protein sequence ID" value="EYU20357.1"/>
    <property type="molecule type" value="Genomic_DNA"/>
</dbReference>
<dbReference type="KEGG" id="egt:105977263"/>
<dbReference type="InterPro" id="IPR008480">
    <property type="entry name" value="DUF761_pln"/>
</dbReference>
<dbReference type="Pfam" id="PF14364">
    <property type="entry name" value="DUF4408"/>
    <property type="match status" value="1"/>
</dbReference>
<dbReference type="OrthoDB" id="1931904at2759"/>
<evidence type="ECO:0000259" key="2">
    <source>
        <dbReference type="Pfam" id="PF14364"/>
    </source>
</evidence>
<evidence type="ECO:0000313" key="4">
    <source>
        <dbReference type="Proteomes" id="UP000030748"/>
    </source>
</evidence>
<dbReference type="InterPro" id="IPR025520">
    <property type="entry name" value="DUF4408"/>
</dbReference>
<evidence type="ECO:0000256" key="1">
    <source>
        <dbReference type="SAM" id="Phobius"/>
    </source>
</evidence>
<dbReference type="Pfam" id="PF05553">
    <property type="entry name" value="DUF761"/>
    <property type="match status" value="1"/>
</dbReference>
<keyword evidence="1" id="KW-0812">Transmembrane</keyword>
<keyword evidence="1" id="KW-1133">Transmembrane helix</keyword>
<feature type="domain" description="DUF4408" evidence="2">
    <location>
        <begin position="17"/>
        <end position="41"/>
    </location>
</feature>
<gene>
    <name evidence="3" type="ORF">MIMGU_mgv1a012200mg</name>
</gene>
<accession>A0A022PVD0</accession>
<dbReference type="PANTHER" id="PTHR33098">
    <property type="entry name" value="COTTON FIBER (DUF761)"/>
    <property type="match status" value="1"/>
</dbReference>
<sequence length="258" mass="29359">MIEESASEEIGSSIWAFINTPTALFILLNLMILTIFFTSTFSLSKNHNVAKSPTQSLLQRIKSIDFNQRPNPEDSDTLQQSHYFFQENLEISHSQSQQPPQYIISDQTHQINPQQTPTHLVFEQKDSNFEDFHQARDEEKNVLDEQSMCMTDSHFISRTKSDTEPASGEFPTKLPARMRKSASLKSAFGHFEEEEVVVEARRPATVRVTGNAKVTGGDEEVDAKADDFINRFKQQLKLQRLDSIIRYKDMIGRVTGGG</sequence>
<dbReference type="eggNOG" id="ENOG502RYM2">
    <property type="taxonomic scope" value="Eukaryota"/>
</dbReference>
<dbReference type="OMA" id="WASLNSW"/>
<feature type="transmembrane region" description="Helical" evidence="1">
    <location>
        <begin position="14"/>
        <end position="37"/>
    </location>
</feature>
<protein>
    <recommendedName>
        <fullName evidence="2">DUF4408 domain-containing protein</fullName>
    </recommendedName>
</protein>
<dbReference type="PANTHER" id="PTHR33098:SF53">
    <property type="entry name" value="OS05G0540900 PROTEIN"/>
    <property type="match status" value="1"/>
</dbReference>
<evidence type="ECO:0000313" key="3">
    <source>
        <dbReference type="EMBL" id="EYU20357.1"/>
    </source>
</evidence>
<keyword evidence="1" id="KW-0472">Membrane</keyword>